<dbReference type="EMBL" id="HBFX01049711">
    <property type="protein sequence ID" value="CAD8978855.1"/>
    <property type="molecule type" value="Transcribed_RNA"/>
</dbReference>
<sequence length="274" mass="30848">MTPEEWSKWHQELEAERQHPLEYHGNSPDISEQDILDDFLDLVQQERWDHPRLPGALVSTTTTLAPHQAAGQFVDAIGGNKGMPGIQSVDNEQMTLVHGTLESGGRTKSNPTSAREGKRAWRLKAKMPQPRPVVGVQGELQELIKAIQFPPPRCKKLTGKKKIVSDFVCRELADGNIEFDETSEGWVLRVVKGCRFAERYLEDVFGRKVLDVQDAKLGTESVEAKGQWRSMTTDVLKKIGLEPENREGDSRITSKWREALLGDRCFVLTRHAAV</sequence>
<protein>
    <submittedName>
        <fullName evidence="2">Uncharacterized protein</fullName>
    </submittedName>
</protein>
<accession>A0A6T8IXP0</accession>
<dbReference type="EMBL" id="HBFK01010519">
    <property type="protein sequence ID" value="CAD8739797.1"/>
    <property type="molecule type" value="Transcribed_RNA"/>
</dbReference>
<dbReference type="AlphaFoldDB" id="A0A6T8IXP0"/>
<proteinExistence type="predicted"/>
<dbReference type="EMBL" id="HBFX01049710">
    <property type="protein sequence ID" value="CAD8978854.1"/>
    <property type="molecule type" value="Transcribed_RNA"/>
</dbReference>
<evidence type="ECO:0000313" key="1">
    <source>
        <dbReference type="EMBL" id="CAD8739797.1"/>
    </source>
</evidence>
<gene>
    <name evidence="2" type="ORF">HAND00432_LOCUS29864</name>
    <name evidence="3" type="ORF">HAND00432_LOCUS29865</name>
    <name evidence="1" type="ORF">HAND1043_LOCUS6289</name>
</gene>
<evidence type="ECO:0000313" key="3">
    <source>
        <dbReference type="EMBL" id="CAD8978855.1"/>
    </source>
</evidence>
<evidence type="ECO:0000313" key="2">
    <source>
        <dbReference type="EMBL" id="CAD8978854.1"/>
    </source>
</evidence>
<organism evidence="2">
    <name type="scientific">Hemiselmis andersenii</name>
    <name type="common">Cryptophyte alga</name>
    <dbReference type="NCBI Taxonomy" id="464988"/>
    <lineage>
        <taxon>Eukaryota</taxon>
        <taxon>Cryptophyceae</taxon>
        <taxon>Cryptomonadales</taxon>
        <taxon>Hemiselmidaceae</taxon>
        <taxon>Hemiselmis</taxon>
    </lineage>
</organism>
<name>A0A6T8IXP0_HEMAN</name>
<reference evidence="2" key="1">
    <citation type="submission" date="2021-01" db="EMBL/GenBank/DDBJ databases">
        <authorList>
            <person name="Corre E."/>
            <person name="Pelletier E."/>
            <person name="Niang G."/>
            <person name="Scheremetjew M."/>
            <person name="Finn R."/>
            <person name="Kale V."/>
            <person name="Holt S."/>
            <person name="Cochrane G."/>
            <person name="Meng A."/>
            <person name="Brown T."/>
            <person name="Cohen L."/>
        </authorList>
    </citation>
    <scope>NUCLEOTIDE SEQUENCE</scope>
    <source>
        <strain evidence="1">CCMP441</strain>
        <strain evidence="2">CCMP644</strain>
    </source>
</reference>